<sequence length="299" mass="33119">MASIHELYQRAGLPGAPKIAQRTKDRTDLPDVVSHDTVTKLLKGQWIPAWLKVHAVVAVLAEYASHAPDQREEIERHHLLWMAERGLHEASPVKRDDTEGAPSSIMALNFTGGRDRDDFHAVHLRRRFEAILSSLLASEVHRQWLGDGVLMHAPGPELAIAAVHELLPRMSSHLLMDNYDVNNNGLLFVQGSLHIGPVKGTAEGGGWFGSAMVDATRMADAPVLRRAHELVGLQRRPGLAVLVSDEVRRAADPESRPAMCKVEPLSFKDCVLPAAWLYVPPMPWNVAARLRGQEARRSF</sequence>
<keyword evidence="2" id="KW-1185">Reference proteome</keyword>
<protein>
    <submittedName>
        <fullName evidence="1">Uncharacterized protein</fullName>
    </submittedName>
</protein>
<evidence type="ECO:0000313" key="2">
    <source>
        <dbReference type="Proteomes" id="UP001218629"/>
    </source>
</evidence>
<dbReference type="Proteomes" id="UP001218629">
    <property type="component" value="Chromosome"/>
</dbReference>
<proteinExistence type="predicted"/>
<organism evidence="1 2">
    <name type="scientific">Streptomyces yunnanensis</name>
    <dbReference type="NCBI Taxonomy" id="156453"/>
    <lineage>
        <taxon>Bacteria</taxon>
        <taxon>Bacillati</taxon>
        <taxon>Actinomycetota</taxon>
        <taxon>Actinomycetes</taxon>
        <taxon>Kitasatosporales</taxon>
        <taxon>Streptomycetaceae</taxon>
        <taxon>Streptomyces</taxon>
    </lineage>
</organism>
<dbReference type="RefSeq" id="WP_275308495.1">
    <property type="nucleotide sequence ID" value="NZ_CP095749.1"/>
</dbReference>
<evidence type="ECO:0000313" key="1">
    <source>
        <dbReference type="EMBL" id="WEB41493.1"/>
    </source>
</evidence>
<name>A0ABY8A9M9_9ACTN</name>
<accession>A0ABY8A9M9</accession>
<gene>
    <name evidence="1" type="ORF">MOV08_20955</name>
</gene>
<reference evidence="1 2" key="1">
    <citation type="submission" date="2022-03" db="EMBL/GenBank/DDBJ databases">
        <title>Streptomyces yunnanensis P86,complete genome.</title>
        <authorList>
            <person name="Chen S."/>
            <person name="Zhang Q."/>
        </authorList>
    </citation>
    <scope>NUCLEOTIDE SEQUENCE [LARGE SCALE GENOMIC DNA]</scope>
    <source>
        <strain evidence="1 2">P86</strain>
    </source>
</reference>
<dbReference type="EMBL" id="CP095749">
    <property type="protein sequence ID" value="WEB41493.1"/>
    <property type="molecule type" value="Genomic_DNA"/>
</dbReference>